<evidence type="ECO:0000313" key="3">
    <source>
        <dbReference type="EMBL" id="WBO22838.1"/>
    </source>
</evidence>
<gene>
    <name evidence="3" type="ORF">PBT88_01405</name>
</gene>
<dbReference type="InterPro" id="IPR005618">
    <property type="entry name" value="OMPW"/>
</dbReference>
<dbReference type="Gene3D" id="2.40.160.20">
    <property type="match status" value="1"/>
</dbReference>
<comment type="similarity">
    <text evidence="1">Belongs to the OmpW/AlkL family.</text>
</comment>
<sequence>MNKALLAALGIAIGAMTAPAYAQTEGQAPTRSSDDFQHWIVRLRAIRVTPTEHTGPIEPTFPTANTAVSNSWAPELDFTYMATKHIGAELILGTTKHDVSGRGSLDSLGKAGHTWVLPPTLTLQYHFLPDGHIRPYVGVGVNYTIFYSEKASDGLQAAIGKTKFGMSDSVGYALQAGVDVDITRRVFVNFDLKYLDIDSTAKLTTGSLVNREHVRLDPLVPGVGIGMRF</sequence>
<name>A0ABY7NMU8_9SPHN</name>
<organism evidence="3 4">
    <name type="scientific">Sphingomonas abietis</name>
    <dbReference type="NCBI Taxonomy" id="3012344"/>
    <lineage>
        <taxon>Bacteria</taxon>
        <taxon>Pseudomonadati</taxon>
        <taxon>Pseudomonadota</taxon>
        <taxon>Alphaproteobacteria</taxon>
        <taxon>Sphingomonadales</taxon>
        <taxon>Sphingomonadaceae</taxon>
        <taxon>Sphingomonas</taxon>
    </lineage>
</organism>
<feature type="chain" id="PRO_5046880561" evidence="2">
    <location>
        <begin position="23"/>
        <end position="229"/>
    </location>
</feature>
<dbReference type="EMBL" id="CP115174">
    <property type="protein sequence ID" value="WBO22838.1"/>
    <property type="molecule type" value="Genomic_DNA"/>
</dbReference>
<protein>
    <submittedName>
        <fullName evidence="3">OmpW family protein</fullName>
    </submittedName>
</protein>
<keyword evidence="2" id="KW-0732">Signal</keyword>
<proteinExistence type="inferred from homology"/>
<keyword evidence="4" id="KW-1185">Reference proteome</keyword>
<evidence type="ECO:0000313" key="4">
    <source>
        <dbReference type="Proteomes" id="UP001210865"/>
    </source>
</evidence>
<dbReference type="PANTHER" id="PTHR36920:SF1">
    <property type="entry name" value="OUTER MEMBRANE PROTEIN W"/>
    <property type="match status" value="1"/>
</dbReference>
<dbReference type="InterPro" id="IPR011250">
    <property type="entry name" value="OMP/PagP_B-barrel"/>
</dbReference>
<dbReference type="PANTHER" id="PTHR36920">
    <property type="match status" value="1"/>
</dbReference>
<reference evidence="3 4" key="1">
    <citation type="submission" date="2022-12" db="EMBL/GenBank/DDBJ databases">
        <title>Sphingomonas abieness sp. nov., an endophytic bacterium isolated from Abies koreana.</title>
        <authorList>
            <person name="Jiang L."/>
            <person name="Lee J."/>
        </authorList>
    </citation>
    <scope>NUCLEOTIDE SEQUENCE [LARGE SCALE GENOMIC DNA]</scope>
    <source>
        <strain evidence="4">PAMB 00755</strain>
    </source>
</reference>
<evidence type="ECO:0000256" key="2">
    <source>
        <dbReference type="SAM" id="SignalP"/>
    </source>
</evidence>
<dbReference type="Proteomes" id="UP001210865">
    <property type="component" value="Chromosome"/>
</dbReference>
<accession>A0ABY7NMU8</accession>
<dbReference type="Pfam" id="PF03922">
    <property type="entry name" value="OmpW"/>
    <property type="match status" value="1"/>
</dbReference>
<feature type="signal peptide" evidence="2">
    <location>
        <begin position="1"/>
        <end position="22"/>
    </location>
</feature>
<dbReference type="SUPFAM" id="SSF56925">
    <property type="entry name" value="OMPA-like"/>
    <property type="match status" value="1"/>
</dbReference>
<evidence type="ECO:0000256" key="1">
    <source>
        <dbReference type="ARBA" id="ARBA00009330"/>
    </source>
</evidence>
<dbReference type="RefSeq" id="WP_270077478.1">
    <property type="nucleotide sequence ID" value="NZ_CP115174.1"/>
</dbReference>